<gene>
    <name evidence="7" type="ordered locus">CAP2UW1_3893</name>
</gene>
<organism evidence="7">
    <name type="scientific">Accumulibacter regalis</name>
    <dbReference type="NCBI Taxonomy" id="522306"/>
    <lineage>
        <taxon>Bacteria</taxon>
        <taxon>Pseudomonadati</taxon>
        <taxon>Pseudomonadota</taxon>
        <taxon>Betaproteobacteria</taxon>
        <taxon>Candidatus Accumulibacter</taxon>
    </lineage>
</organism>
<keyword evidence="2" id="KW-0862">Zinc</keyword>
<dbReference type="GO" id="GO:0016787">
    <property type="term" value="F:hydrolase activity"/>
    <property type="evidence" value="ECO:0007669"/>
    <property type="project" value="UniProtKB-KW"/>
</dbReference>
<dbReference type="STRING" id="522306.CAP2UW1_3893"/>
<feature type="compositionally biased region" description="Low complexity" evidence="3">
    <location>
        <begin position="740"/>
        <end position="755"/>
    </location>
</feature>
<dbReference type="EMBL" id="CP001715">
    <property type="protein sequence ID" value="ACV37143.1"/>
    <property type="molecule type" value="Genomic_DNA"/>
</dbReference>
<dbReference type="Pfam" id="PF00271">
    <property type="entry name" value="Helicase_C"/>
    <property type="match status" value="1"/>
</dbReference>
<dbReference type="KEGG" id="app:CAP2UW1_3893"/>
<evidence type="ECO:0000259" key="5">
    <source>
        <dbReference type="PROSITE" id="PS51192"/>
    </source>
</evidence>
<feature type="region of interest" description="Disordered" evidence="3">
    <location>
        <begin position="706"/>
        <end position="776"/>
    </location>
</feature>
<dbReference type="InterPro" id="IPR001650">
    <property type="entry name" value="Helicase_C-like"/>
</dbReference>
<dbReference type="OrthoDB" id="9814088at2"/>
<dbReference type="PROSITE" id="PS51192">
    <property type="entry name" value="HELICASE_ATP_BIND_1"/>
    <property type="match status" value="1"/>
</dbReference>
<dbReference type="SMART" id="SM00487">
    <property type="entry name" value="DEXDc"/>
    <property type="match status" value="1"/>
</dbReference>
<proteinExistence type="predicted"/>
<dbReference type="eggNOG" id="COG0553">
    <property type="taxonomic scope" value="Bacteria"/>
</dbReference>
<dbReference type="Pfam" id="PF00176">
    <property type="entry name" value="SNF2-rel_dom"/>
    <property type="match status" value="1"/>
</dbReference>
<protein>
    <submittedName>
        <fullName evidence="7">Non-specific serine/threonine protein kinase</fullName>
        <ecNumber evidence="7">2.7.11.1</ecNumber>
    </submittedName>
</protein>
<reference evidence="7" key="1">
    <citation type="submission" date="2009-08" db="EMBL/GenBank/DDBJ databases">
        <authorList>
            <consortium name="US DOE Joint Genome Institute"/>
            <person name="Lucas S."/>
            <person name="Copeland A."/>
            <person name="Lapidus A."/>
            <person name="Glavina del Rio T."/>
            <person name="Dalin E."/>
            <person name="Tice H."/>
            <person name="Bruce D."/>
            <person name="Barry K."/>
            <person name="Pitluck S."/>
            <person name="Lowry S."/>
            <person name="Larimer F."/>
            <person name="Land M."/>
            <person name="Hauser L."/>
            <person name="Kyrpides N."/>
            <person name="Ivanova N."/>
            <person name="McMahon K.D."/>
            <person name="Hugenholtz P."/>
        </authorList>
    </citation>
    <scope>NUCLEOTIDE SEQUENCE</scope>
    <source>
        <strain evidence="7">UW-1</strain>
    </source>
</reference>
<dbReference type="InterPro" id="IPR049730">
    <property type="entry name" value="SNF2/RAD54-like_C"/>
</dbReference>
<dbReference type="GO" id="GO:0005524">
    <property type="term" value="F:ATP binding"/>
    <property type="evidence" value="ECO:0007669"/>
    <property type="project" value="InterPro"/>
</dbReference>
<evidence type="ECO:0000256" key="1">
    <source>
        <dbReference type="ARBA" id="ARBA00022801"/>
    </source>
</evidence>
<reference evidence="7" key="2">
    <citation type="submission" date="2009-09" db="EMBL/GenBank/DDBJ databases">
        <title>Complete sequence of chromosome of Candidatus Accumulibacter phosphatis clade IIA str. UW-1.</title>
        <authorList>
            <consortium name="US DOE Joint Genome Institute"/>
            <person name="Martin H.G."/>
            <person name="Ivanova N."/>
            <person name="Kunin V."/>
            <person name="Warnecke F."/>
            <person name="Barry K."/>
            <person name="He S."/>
            <person name="Salamov A."/>
            <person name="Szeto E."/>
            <person name="Dalin E."/>
            <person name="Pangilinan J.L."/>
            <person name="Lapidus A."/>
            <person name="Lowry S."/>
            <person name="Kyrpides N.C."/>
            <person name="McMahon K.D."/>
            <person name="Hugenholtz P."/>
        </authorList>
    </citation>
    <scope>NUCLEOTIDE SEQUENCE [LARGE SCALE GENOMIC DNA]</scope>
    <source>
        <strain evidence="7">UW-1</strain>
    </source>
</reference>
<dbReference type="CDD" id="cd18793">
    <property type="entry name" value="SF2_C_SNF"/>
    <property type="match status" value="1"/>
</dbReference>
<keyword evidence="2" id="KW-0863">Zinc-finger</keyword>
<keyword evidence="7" id="KW-0808">Transferase</keyword>
<dbReference type="PROSITE" id="PS51194">
    <property type="entry name" value="HELICASE_CTER"/>
    <property type="match status" value="1"/>
</dbReference>
<dbReference type="GO" id="GO:0004386">
    <property type="term" value="F:helicase activity"/>
    <property type="evidence" value="ECO:0007669"/>
    <property type="project" value="UniProtKB-KW"/>
</dbReference>
<evidence type="ECO:0000313" key="7">
    <source>
        <dbReference type="EMBL" id="ACV37143.1"/>
    </source>
</evidence>
<dbReference type="AlphaFoldDB" id="C7RM65"/>
<name>C7RM65_ACCRE</name>
<sequence>MPTTPGKASTRGRKAAARGAAEPRLSRQRKPADLPVDEWQRALRRQFGREQPFALENLGDDPVFSEFAVFNPASRRRYRVVIRGRLPGDNHCSCPDFATNDLGTCKHVEFALAQLTAQAGGSKALAAGFQGSFSELFLDYAGQRRVRLRLGSEFPIALQPMVRQLFDHAHGWQLSPQHFADLPALVDQVRATGHELRCDEDALAYVAEVRDAEIRRQALADAYPQGADSPGLATLLKVALYPYQRAGALFAARAGRALIGDEMGLGKTVQALAAMEIFARHFAAARVLIVCPTSLKHQWEREIARFTERRATVIGGLRAIRQARYAQDDFCKITNYETVSRDLDLIEAWAPDLVIVDEAQRIKNWNTIAARALKQIDSPYAVVLTGTPLENRLEELISIVQFVDQHRLGPTWRLLDEHQQRDERGRVIGYRDLHRIGETLAPIMLRRRKAEVLEQLPERVDNTLFMPMTPLQADHHEENRAQVARIVHRWRHTGFLSEKDQLRLHCALQNMRMSCNSSFLLDHQTDDGFKADELIALLDDIFSDPQAKVVVFSQWLRTHELIIRRLAGRDWQHVLFHGGVPGDKRGALVDRFNNDPACRVFLSTDAGGVGLNLQHAAAVVVNMDLPWNPAVLEQRIGRVHRLGQTRGVQVINFVARGTIEEGMLSVLAFKQSLFAGVLDGGDSDIVLQGTRLSKFMETVEQVAGAMETEAASEDDNQGVQPLDAMPEAEPGGEAEELVEARAAAPTGAAAGQPTADLGSVTPDQSATASTPKPVAADPWAPLLAAGAQLLGELAAAAQGERQSPWIQTDPATGQRYLKLPMPEPQSVQRLAEGLLSLLGDRR</sequence>
<dbReference type="InterPro" id="IPR007527">
    <property type="entry name" value="Znf_SWIM"/>
</dbReference>
<dbReference type="InterPro" id="IPR038718">
    <property type="entry name" value="SNF2-like_sf"/>
</dbReference>
<dbReference type="InterPro" id="IPR000330">
    <property type="entry name" value="SNF2_N"/>
</dbReference>
<dbReference type="EC" id="2.7.11.1" evidence="7"/>
<dbReference type="PANTHER" id="PTHR10799">
    <property type="entry name" value="SNF2/RAD54 HELICASE FAMILY"/>
    <property type="match status" value="1"/>
</dbReference>
<keyword evidence="7" id="KW-0418">Kinase</keyword>
<dbReference type="SMART" id="SM00490">
    <property type="entry name" value="HELICc"/>
    <property type="match status" value="1"/>
</dbReference>
<keyword evidence="2" id="KW-0479">Metal-binding</keyword>
<keyword evidence="7" id="KW-0723">Serine/threonine-protein kinase</keyword>
<feature type="region of interest" description="Disordered" evidence="3">
    <location>
        <begin position="1"/>
        <end position="34"/>
    </location>
</feature>
<evidence type="ECO:0000259" key="6">
    <source>
        <dbReference type="PROSITE" id="PS51194"/>
    </source>
</evidence>
<feature type="domain" description="Helicase ATP-binding" evidence="5">
    <location>
        <begin position="248"/>
        <end position="406"/>
    </location>
</feature>
<dbReference type="GO" id="GO:0008270">
    <property type="term" value="F:zinc ion binding"/>
    <property type="evidence" value="ECO:0007669"/>
    <property type="project" value="UniProtKB-KW"/>
</dbReference>
<dbReference type="InterPro" id="IPR027417">
    <property type="entry name" value="P-loop_NTPase"/>
</dbReference>
<evidence type="ECO:0000256" key="3">
    <source>
        <dbReference type="SAM" id="MobiDB-lite"/>
    </source>
</evidence>
<dbReference type="GO" id="GO:0004674">
    <property type="term" value="F:protein serine/threonine kinase activity"/>
    <property type="evidence" value="ECO:0007669"/>
    <property type="project" value="UniProtKB-KW"/>
</dbReference>
<dbReference type="HOGENOM" id="CLU_016129_0_0_4"/>
<feature type="compositionally biased region" description="Polar residues" evidence="3">
    <location>
        <begin position="761"/>
        <end position="770"/>
    </location>
</feature>
<evidence type="ECO:0000259" key="4">
    <source>
        <dbReference type="PROSITE" id="PS50966"/>
    </source>
</evidence>
<dbReference type="Gene3D" id="3.40.50.10810">
    <property type="entry name" value="Tandem AAA-ATPase domain"/>
    <property type="match status" value="1"/>
</dbReference>
<accession>C7RM65</accession>
<evidence type="ECO:0000256" key="2">
    <source>
        <dbReference type="PROSITE-ProRule" id="PRU00325"/>
    </source>
</evidence>
<dbReference type="PROSITE" id="PS50966">
    <property type="entry name" value="ZF_SWIM"/>
    <property type="match status" value="1"/>
</dbReference>
<dbReference type="Gene3D" id="3.40.50.300">
    <property type="entry name" value="P-loop containing nucleotide triphosphate hydrolases"/>
    <property type="match status" value="1"/>
</dbReference>
<dbReference type="InterPro" id="IPR014001">
    <property type="entry name" value="Helicase_ATP-bd"/>
</dbReference>
<feature type="domain" description="Helicase C-terminal" evidence="6">
    <location>
        <begin position="533"/>
        <end position="693"/>
    </location>
</feature>
<keyword evidence="1" id="KW-0378">Hydrolase</keyword>
<feature type="domain" description="SWIM-type" evidence="4">
    <location>
        <begin position="78"/>
        <end position="116"/>
    </location>
</feature>
<dbReference type="SUPFAM" id="SSF52540">
    <property type="entry name" value="P-loop containing nucleoside triphosphate hydrolases"/>
    <property type="match status" value="2"/>
</dbReference>
<dbReference type="CDD" id="cd17919">
    <property type="entry name" value="DEXHc_Snf"/>
    <property type="match status" value="1"/>
</dbReference>